<accession>A0A246GBS2</accession>
<reference evidence="1 2" key="1">
    <citation type="journal article" date="2017" name="Infect. Genet. Evol.">
        <title>Comparative genome analysis of fish pathogen Flavobacterium columnare reveals extensive sequence diversity within the species.</title>
        <authorList>
            <person name="Kayansamruaj P."/>
            <person name="Dong H.T."/>
            <person name="Hirono I."/>
            <person name="Kondo H."/>
            <person name="Senapin S."/>
            <person name="Rodkhum C."/>
        </authorList>
    </citation>
    <scope>NUCLEOTIDE SEQUENCE [LARGE SCALE GENOMIC DNA]</scope>
    <source>
        <strain evidence="1 2">1214</strain>
    </source>
</reference>
<evidence type="ECO:0000313" key="1">
    <source>
        <dbReference type="EMBL" id="OWP78143.1"/>
    </source>
</evidence>
<sequence>MIMKACVFLFLEKSFTTMNHKLKTYVFKTLEILPSKIGYCLYHFLQNLSENKNIHLKIKSSEETFKTFLRITSELNISLKGNSIAEIGSGWLPIMPYLFIHKAAIKKVYTYDLNKHYEKNAITKFNNLFQKIYNVVIKPTNPYQLPNEVLYFPNQNIVDQDLPKDINIIFSRFVLEHVRPEDMVKMHQQFKNSLQPGSFIIHFISPSDHRAYSDTSLSLQDFLQYSQDEWNKIQTCFDYHNRWRLPQYLDLFKSLNYSIEYLHFDSVKSDSPQEGLFKKVKLHPDFKNYSIEELTAGNIIIILKV</sequence>
<dbReference type="AlphaFoldDB" id="A0A246GBS2"/>
<name>A0A246GBS2_9FLAO</name>
<evidence type="ECO:0008006" key="3">
    <source>
        <dbReference type="Google" id="ProtNLM"/>
    </source>
</evidence>
<organism evidence="1 2">
    <name type="scientific">Flavobacterium columnare</name>
    <dbReference type="NCBI Taxonomy" id="996"/>
    <lineage>
        <taxon>Bacteria</taxon>
        <taxon>Pseudomonadati</taxon>
        <taxon>Bacteroidota</taxon>
        <taxon>Flavobacteriia</taxon>
        <taxon>Flavobacteriales</taxon>
        <taxon>Flavobacteriaceae</taxon>
        <taxon>Flavobacterium</taxon>
    </lineage>
</organism>
<dbReference type="Gene3D" id="3.40.50.150">
    <property type="entry name" value="Vaccinia Virus protein VP39"/>
    <property type="match status" value="1"/>
</dbReference>
<dbReference type="Proteomes" id="UP000198034">
    <property type="component" value="Unassembled WGS sequence"/>
</dbReference>
<gene>
    <name evidence="1" type="ORF">BWK62_05955</name>
</gene>
<proteinExistence type="predicted"/>
<dbReference type="EMBL" id="MTCY01000012">
    <property type="protein sequence ID" value="OWP78143.1"/>
    <property type="molecule type" value="Genomic_DNA"/>
</dbReference>
<dbReference type="SUPFAM" id="SSF53335">
    <property type="entry name" value="S-adenosyl-L-methionine-dependent methyltransferases"/>
    <property type="match status" value="1"/>
</dbReference>
<evidence type="ECO:0000313" key="2">
    <source>
        <dbReference type="Proteomes" id="UP000198034"/>
    </source>
</evidence>
<dbReference type="InterPro" id="IPR029063">
    <property type="entry name" value="SAM-dependent_MTases_sf"/>
</dbReference>
<comment type="caution">
    <text evidence="1">The sequence shown here is derived from an EMBL/GenBank/DDBJ whole genome shotgun (WGS) entry which is preliminary data.</text>
</comment>
<protein>
    <recommendedName>
        <fullName evidence="3">Class I SAM-dependent methyltransferase</fullName>
    </recommendedName>
</protein>